<reference evidence="2 3" key="1">
    <citation type="submission" date="2024-09" db="EMBL/GenBank/DDBJ databases">
        <title>Paenibacillus zeirhizospherea sp. nov., isolated from surface of the maize (Zea mays) roots in a horticulture field, Hungary.</title>
        <authorList>
            <person name="Marton D."/>
            <person name="Farkas M."/>
            <person name="Bedics A."/>
            <person name="Toth E."/>
            <person name="Tancsics A."/>
            <person name="Boka K."/>
            <person name="Maroti G."/>
            <person name="Kriszt B."/>
            <person name="Cserhati M."/>
        </authorList>
    </citation>
    <scope>NUCLEOTIDE SEQUENCE [LARGE SCALE GENOMIC DNA]</scope>
    <source>
        <strain evidence="2 3">KCTC 33519</strain>
    </source>
</reference>
<comment type="caution">
    <text evidence="2">The sequence shown here is derived from an EMBL/GenBank/DDBJ whole genome shotgun (WGS) entry which is preliminary data.</text>
</comment>
<evidence type="ECO:0000256" key="1">
    <source>
        <dbReference type="SAM" id="MobiDB-lite"/>
    </source>
</evidence>
<evidence type="ECO:0000313" key="3">
    <source>
        <dbReference type="Proteomes" id="UP001580346"/>
    </source>
</evidence>
<keyword evidence="3" id="KW-1185">Reference proteome</keyword>
<evidence type="ECO:0000313" key="2">
    <source>
        <dbReference type="EMBL" id="MFB5269529.1"/>
    </source>
</evidence>
<dbReference type="RefSeq" id="WP_375357801.1">
    <property type="nucleotide sequence ID" value="NZ_JBHHMI010000033.1"/>
</dbReference>
<sequence>MEMNNMKEEAEKNEQNMASQEENKSLLEEFGVLSHVEYGY</sequence>
<dbReference type="Proteomes" id="UP001580346">
    <property type="component" value="Unassembled WGS sequence"/>
</dbReference>
<proteinExistence type="predicted"/>
<feature type="region of interest" description="Disordered" evidence="1">
    <location>
        <begin position="1"/>
        <end position="27"/>
    </location>
</feature>
<accession>A0ABV5B1J2</accession>
<feature type="compositionally biased region" description="Basic and acidic residues" evidence="1">
    <location>
        <begin position="1"/>
        <end position="14"/>
    </location>
</feature>
<name>A0ABV5B1J2_9BACL</name>
<dbReference type="EMBL" id="JBHHMI010000033">
    <property type="protein sequence ID" value="MFB5269529.1"/>
    <property type="molecule type" value="Genomic_DNA"/>
</dbReference>
<organism evidence="2 3">
    <name type="scientific">Paenibacillus enshidis</name>
    <dbReference type="NCBI Taxonomy" id="1458439"/>
    <lineage>
        <taxon>Bacteria</taxon>
        <taxon>Bacillati</taxon>
        <taxon>Bacillota</taxon>
        <taxon>Bacilli</taxon>
        <taxon>Bacillales</taxon>
        <taxon>Paenibacillaceae</taxon>
        <taxon>Paenibacillus</taxon>
    </lineage>
</organism>
<protein>
    <submittedName>
        <fullName evidence="2">Uncharacterized protein</fullName>
    </submittedName>
</protein>
<gene>
    <name evidence="2" type="ORF">ACE41H_22480</name>
</gene>